<dbReference type="Proteomes" id="UP000596035">
    <property type="component" value="Chromosome"/>
</dbReference>
<dbReference type="Proteomes" id="UP000196710">
    <property type="component" value="Chromosome"/>
</dbReference>
<keyword evidence="4" id="KW-1185">Reference proteome</keyword>
<reference evidence="3 5" key="3">
    <citation type="submission" date="2020-11" db="EMBL/GenBank/DDBJ databases">
        <title>Closed and high quality bacterial genomes of the OMM12 community.</title>
        <authorList>
            <person name="Marbouty M."/>
            <person name="Lamy-Besnier Q."/>
            <person name="Debarbieux L."/>
            <person name="Koszul R."/>
        </authorList>
    </citation>
    <scope>NUCLEOTIDE SEQUENCE [LARGE SCALE GENOMIC DNA]</scope>
    <source>
        <strain evidence="3 5">KB18</strain>
    </source>
</reference>
<accession>A0A1Z2XTZ2</accession>
<evidence type="ECO:0000313" key="3">
    <source>
        <dbReference type="EMBL" id="QQR31172.1"/>
    </source>
</evidence>
<reference evidence="2" key="1">
    <citation type="journal article" date="2017" name="Genome Announc.">
        <title>High-Quality Whole-Genome Sequences of the Oligo-Mouse-Microbiota Bacterial Community.</title>
        <authorList>
            <person name="Garzetti D."/>
            <person name="Brugiroux S."/>
            <person name="Bunk B."/>
            <person name="Pukall R."/>
            <person name="McCoy K.D."/>
            <person name="Macpherson A.J."/>
            <person name="Stecher B."/>
        </authorList>
    </citation>
    <scope>NUCLEOTIDE SEQUENCE</scope>
    <source>
        <strain evidence="2">KB18</strain>
    </source>
</reference>
<dbReference type="AlphaFoldDB" id="A0A1Z2XTZ2"/>
<dbReference type="KEGG" id="amur:ADH66_15325"/>
<dbReference type="EMBL" id="CP065321">
    <property type="protein sequence ID" value="QQR31172.1"/>
    <property type="molecule type" value="Genomic_DNA"/>
</dbReference>
<protein>
    <recommendedName>
        <fullName evidence="6">PrgI family protein</fullName>
    </recommendedName>
</protein>
<evidence type="ECO:0008006" key="6">
    <source>
        <dbReference type="Google" id="ProtNLM"/>
    </source>
</evidence>
<evidence type="ECO:0000256" key="1">
    <source>
        <dbReference type="SAM" id="Phobius"/>
    </source>
</evidence>
<dbReference type="RefSeq" id="WP_066539013.1">
    <property type="nucleotide sequence ID" value="NZ_CAQHGX010000042.1"/>
</dbReference>
<evidence type="ECO:0000313" key="2">
    <source>
        <dbReference type="EMBL" id="ASB41905.1"/>
    </source>
</evidence>
<keyword evidence="1" id="KW-0812">Transmembrane</keyword>
<proteinExistence type="predicted"/>
<reference evidence="4" key="2">
    <citation type="submission" date="2017-05" db="EMBL/GenBank/DDBJ databases">
        <title>Improved OligoMM genomes.</title>
        <authorList>
            <person name="Garzetti D."/>
        </authorList>
    </citation>
    <scope>NUCLEOTIDE SEQUENCE [LARGE SCALE GENOMIC DNA]</scope>
    <source>
        <strain evidence="4">KB18</strain>
    </source>
</reference>
<dbReference type="EMBL" id="CP021422">
    <property type="protein sequence ID" value="ASB41905.1"/>
    <property type="molecule type" value="Genomic_DNA"/>
</dbReference>
<sequence length="86" mass="10029">MTTYLYPQNLKATANLWLWSLRDFAILCVAALLSVLALVQLHFMVPAAVTLCFGFLTIRMEETTVLDFLKYAVRYFISSQQIYDWR</sequence>
<keyword evidence="1" id="KW-0472">Membrane</keyword>
<gene>
    <name evidence="2" type="ORF">ADH66_15325</name>
    <name evidence="3" type="ORF">I5Q82_05705</name>
</gene>
<organism evidence="3 5">
    <name type="scientific">Acutalibacter muris</name>
    <dbReference type="NCBI Taxonomy" id="1796620"/>
    <lineage>
        <taxon>Bacteria</taxon>
        <taxon>Bacillati</taxon>
        <taxon>Bacillota</taxon>
        <taxon>Clostridia</taxon>
        <taxon>Eubacteriales</taxon>
        <taxon>Acutalibacteraceae</taxon>
        <taxon>Acutalibacter</taxon>
    </lineage>
</organism>
<evidence type="ECO:0000313" key="4">
    <source>
        <dbReference type="Proteomes" id="UP000196710"/>
    </source>
</evidence>
<name>A0A1Z2XTZ2_9FIRM</name>
<feature type="transmembrane region" description="Helical" evidence="1">
    <location>
        <begin position="24"/>
        <end position="56"/>
    </location>
</feature>
<evidence type="ECO:0000313" key="5">
    <source>
        <dbReference type="Proteomes" id="UP000596035"/>
    </source>
</evidence>
<keyword evidence="1" id="KW-1133">Transmembrane helix</keyword>